<evidence type="ECO:0000256" key="12">
    <source>
        <dbReference type="SAM" id="Phobius"/>
    </source>
</evidence>
<comment type="subcellular location">
    <subcellularLocation>
        <location evidence="1">Endoplasmic reticulum membrane</location>
        <topology evidence="1">Multi-pass membrane protein</topology>
    </subcellularLocation>
</comment>
<keyword evidence="6" id="KW-0256">Endoplasmic reticulum</keyword>
<evidence type="ECO:0000256" key="4">
    <source>
        <dbReference type="ARBA" id="ARBA00022692"/>
    </source>
</evidence>
<keyword evidence="5" id="KW-0378">Hydrolase</keyword>
<evidence type="ECO:0000256" key="6">
    <source>
        <dbReference type="ARBA" id="ARBA00022824"/>
    </source>
</evidence>
<keyword evidence="4 12" id="KW-0812">Transmembrane</keyword>
<evidence type="ECO:0000256" key="1">
    <source>
        <dbReference type="ARBA" id="ARBA00004477"/>
    </source>
</evidence>
<evidence type="ECO:0000256" key="5">
    <source>
        <dbReference type="ARBA" id="ARBA00022801"/>
    </source>
</evidence>
<evidence type="ECO:0000256" key="2">
    <source>
        <dbReference type="ARBA" id="ARBA00006897"/>
    </source>
</evidence>
<evidence type="ECO:0000313" key="15">
    <source>
        <dbReference type="Proteomes" id="UP000249723"/>
    </source>
</evidence>
<dbReference type="GO" id="GO:0004222">
    <property type="term" value="F:metalloendopeptidase activity"/>
    <property type="evidence" value="ECO:0007669"/>
    <property type="project" value="InterPro"/>
</dbReference>
<feature type="transmembrane region" description="Helical" evidence="12">
    <location>
        <begin position="12"/>
        <end position="32"/>
    </location>
</feature>
<feature type="domain" description="CAAX prenyl protease 2/Lysostaphin resistance protein A-like" evidence="13">
    <location>
        <begin position="169"/>
        <end position="294"/>
    </location>
</feature>
<dbReference type="GO" id="GO:0071586">
    <property type="term" value="P:CAAX-box protein processing"/>
    <property type="evidence" value="ECO:0007669"/>
    <property type="project" value="InterPro"/>
</dbReference>
<comment type="similarity">
    <text evidence="2">Belongs to the peptidase U48 family.</text>
</comment>
<proteinExistence type="inferred from homology"/>
<gene>
    <name evidence="14" type="ORF">BZ3500_MVSOF-1268-A1-R1_CHR3-1G05519</name>
</gene>
<protein>
    <recommendedName>
        <fullName evidence="10">intramembrane prenyl-peptidase Rce1</fullName>
        <ecNumber evidence="10">3.4.26.1</ecNumber>
    </recommendedName>
</protein>
<dbReference type="InterPro" id="IPR039731">
    <property type="entry name" value="Rce1"/>
</dbReference>
<evidence type="ECO:0000256" key="10">
    <source>
        <dbReference type="ARBA" id="ARBA00049729"/>
    </source>
</evidence>
<feature type="compositionally biased region" description="Polar residues" evidence="11">
    <location>
        <begin position="48"/>
        <end position="57"/>
    </location>
</feature>
<feature type="transmembrane region" description="Helical" evidence="12">
    <location>
        <begin position="369"/>
        <end position="391"/>
    </location>
</feature>
<accession>A0A2X0MVY9</accession>
<dbReference type="Proteomes" id="UP000249723">
    <property type="component" value="Unassembled WGS sequence"/>
</dbReference>
<reference evidence="15" key="1">
    <citation type="submission" date="2016-10" db="EMBL/GenBank/DDBJ databases">
        <authorList>
            <person name="Jeantristanb JTB J.-T."/>
            <person name="Ricardo R."/>
        </authorList>
    </citation>
    <scope>NUCLEOTIDE SEQUENCE [LARGE SCALE GENOMIC DNA]</scope>
</reference>
<dbReference type="Pfam" id="PF02517">
    <property type="entry name" value="Rce1-like"/>
    <property type="match status" value="1"/>
</dbReference>
<dbReference type="GO" id="GO:0005789">
    <property type="term" value="C:endoplasmic reticulum membrane"/>
    <property type="evidence" value="ECO:0007669"/>
    <property type="project" value="UniProtKB-SubCell"/>
</dbReference>
<feature type="transmembrane region" description="Helical" evidence="12">
    <location>
        <begin position="126"/>
        <end position="146"/>
    </location>
</feature>
<evidence type="ECO:0000256" key="8">
    <source>
        <dbReference type="ARBA" id="ARBA00023136"/>
    </source>
</evidence>
<organism evidence="14 15">
    <name type="scientific">Microbotryum saponariae</name>
    <dbReference type="NCBI Taxonomy" id="289078"/>
    <lineage>
        <taxon>Eukaryota</taxon>
        <taxon>Fungi</taxon>
        <taxon>Dikarya</taxon>
        <taxon>Basidiomycota</taxon>
        <taxon>Pucciniomycotina</taxon>
        <taxon>Microbotryomycetes</taxon>
        <taxon>Microbotryales</taxon>
        <taxon>Microbotryaceae</taxon>
        <taxon>Microbotryum</taxon>
    </lineage>
</organism>
<keyword evidence="7 12" id="KW-1133">Transmembrane helix</keyword>
<name>A0A2X0MVY9_9BASI</name>
<dbReference type="PANTHER" id="PTHR13046">
    <property type="entry name" value="PROTEASE U48 CAAX PRENYL PROTEASE RCE1"/>
    <property type="match status" value="1"/>
</dbReference>
<dbReference type="EC" id="3.4.26.1" evidence="10"/>
<dbReference type="PANTHER" id="PTHR13046:SF0">
    <property type="entry name" value="CAAX PRENYL PROTEASE 2"/>
    <property type="match status" value="1"/>
</dbReference>
<evidence type="ECO:0000256" key="11">
    <source>
        <dbReference type="SAM" id="MobiDB-lite"/>
    </source>
</evidence>
<dbReference type="EMBL" id="FMWP01000096">
    <property type="protein sequence ID" value="SCZ98640.1"/>
    <property type="molecule type" value="Genomic_DNA"/>
</dbReference>
<evidence type="ECO:0000313" key="14">
    <source>
        <dbReference type="EMBL" id="SCZ98640.1"/>
    </source>
</evidence>
<evidence type="ECO:0000256" key="9">
    <source>
        <dbReference type="ARBA" id="ARBA00047280"/>
    </source>
</evidence>
<dbReference type="STRING" id="289078.A0A2X0MVY9"/>
<feature type="transmembrane region" description="Helical" evidence="12">
    <location>
        <begin position="76"/>
        <end position="96"/>
    </location>
</feature>
<comment type="catalytic activity">
    <reaction evidence="9">
        <text>Hydrolyzes the peptide bond -P2-(S-farnesyl or geranylgeranyl)C-P1'-P2'-P3'-COOH where P1' and P2' are amino acids with aliphatic sidechains and P3' is any C-terminal residue.</text>
        <dbReference type="EC" id="3.4.26.1"/>
    </reaction>
</comment>
<keyword evidence="15" id="KW-1185">Reference proteome</keyword>
<dbReference type="InterPro" id="IPR003675">
    <property type="entry name" value="Rce1/LyrA-like_dom"/>
</dbReference>
<keyword evidence="3" id="KW-0645">Protease</keyword>
<sequence>MVPMGGFYSPSSTLLISTAFTTAYVSSIYLFPASRVSSGSSRPVAPSTPLSTSSTHASIPPTAIPRDRNCPSVIRARLLAVTIVSSLACLSIRSLLQRYPPSPVHPPASTLLGLDLPTSASKLFKLITYPLGLTASLFLGSLYVAFLDGSLLPGQRGFRWREVRDQFTSLQGIRNYIVGPWTEELVFRSAIISISALGGWSKKQLVFLTPLYFGIGQSTAVPRESTERLITRLMGLRSGIAHVHHAYEVYIGHGRTKQALVNGVLGSAFQFAYTTLFGWYATFLFVRTGAFFSPFSFDEFHPVFGQAPSQPRHACTGSILPPILVHTFCNWWGLPPIVGALRVYPEKKIRTFFVYSCLGGFYRRCADSALFTAAIIASYVLGIATFSYGLFRWTEPRLFGGSWYWN</sequence>
<evidence type="ECO:0000259" key="13">
    <source>
        <dbReference type="Pfam" id="PF02517"/>
    </source>
</evidence>
<dbReference type="AlphaFoldDB" id="A0A2X0MVY9"/>
<feature type="region of interest" description="Disordered" evidence="11">
    <location>
        <begin position="36"/>
        <end position="61"/>
    </location>
</feature>
<evidence type="ECO:0000256" key="7">
    <source>
        <dbReference type="ARBA" id="ARBA00022989"/>
    </source>
</evidence>
<keyword evidence="8 12" id="KW-0472">Membrane</keyword>
<evidence type="ECO:0000256" key="3">
    <source>
        <dbReference type="ARBA" id="ARBA00022670"/>
    </source>
</evidence>